<feature type="compositionally biased region" description="Basic and acidic residues" evidence="1">
    <location>
        <begin position="155"/>
        <end position="166"/>
    </location>
</feature>
<protein>
    <submittedName>
        <fullName evidence="2">Uncharacterized protein</fullName>
    </submittedName>
</protein>
<feature type="compositionally biased region" description="Basic and acidic residues" evidence="1">
    <location>
        <begin position="274"/>
        <end position="287"/>
    </location>
</feature>
<evidence type="ECO:0000313" key="2">
    <source>
        <dbReference type="EMBL" id="AGM11938.1"/>
    </source>
</evidence>
<dbReference type="EMBL" id="KC292029">
    <property type="protein sequence ID" value="AGM11938.1"/>
    <property type="molecule type" value="Genomic_DNA"/>
</dbReference>
<organism evidence="2 3">
    <name type="scientific">Haloarcula californiae tailed virus 1</name>
    <dbReference type="NCBI Taxonomy" id="1273746"/>
    <lineage>
        <taxon>Viruses</taxon>
        <taxon>Duplodnaviria</taxon>
        <taxon>Heunggongvirae</taxon>
        <taxon>Uroviricota</taxon>
        <taxon>Caudoviricetes</taxon>
        <taxon>Thumleimavirales</taxon>
        <taxon>Druskaviridae</taxon>
        <taxon>Hacavirus</taxon>
        <taxon>Hacavirus italiense</taxon>
        <taxon>Hacavirus HCTV1</taxon>
    </lineage>
</organism>
<dbReference type="KEGG" id="vg:16193503"/>
<gene>
    <name evidence="2" type="primary">77</name>
    <name evidence="2" type="ORF">DNAM5_77</name>
</gene>
<feature type="compositionally biased region" description="Acidic residues" evidence="1">
    <location>
        <begin position="144"/>
        <end position="154"/>
    </location>
</feature>
<evidence type="ECO:0000313" key="3">
    <source>
        <dbReference type="Proteomes" id="UP000202086"/>
    </source>
</evidence>
<reference evidence="2 3" key="1">
    <citation type="submission" date="2012-12" db="EMBL/GenBank/DDBJ databases">
        <authorList>
            <person name="Sencilo A."/>
            <person name="Jacobs-Sera D."/>
            <person name="Russell D.A."/>
            <person name="Ko C."/>
            <person name="Atanasova N."/>
            <person name="Osterlund E."/>
            <person name="Oksanen H.M."/>
            <person name="Bamford D.H."/>
            <person name="Hatfull G.F."/>
            <person name="Roine E."/>
            <person name="Hendrix R.W."/>
        </authorList>
    </citation>
    <scope>NUCLEOTIDE SEQUENCE [LARGE SCALE GENOMIC DNA]</scope>
</reference>
<keyword evidence="3" id="KW-1185">Reference proteome</keyword>
<dbReference type="Proteomes" id="UP000202086">
    <property type="component" value="Segment"/>
</dbReference>
<feature type="region of interest" description="Disordered" evidence="1">
    <location>
        <begin position="117"/>
        <end position="174"/>
    </location>
</feature>
<evidence type="ECO:0000256" key="1">
    <source>
        <dbReference type="SAM" id="MobiDB-lite"/>
    </source>
</evidence>
<feature type="region of interest" description="Disordered" evidence="1">
    <location>
        <begin position="307"/>
        <end position="374"/>
    </location>
</feature>
<sequence>MYYEVRRTEMSDSKFDAALETARNRTLMNHEVEEQIDVLVPQSDDDLSDLEEVLTSVLHPSHELLKTVVAEPDEDEVDGAKPRTSARTFVWNVSDDEDELAFRVVAEWENTYDDKRVTVESPPPWETPDDMTPANEVIKSLPWGDDECADDDDREGSHYTFDDDNRAAPPEAEDAWSLDAEYLDDLRELAESEGYDWVDARGDESSEADPMLEDLLDFVQDGDRIEVTYAKKNGNGLNTYSGEVTYFKRVHTSRSSGYDMSTGETWGVVFEDEGGKTKRVKENDEGKASMYSNGHYPYMGQVVKVTAGPSSADFDDAEMNVPDEGDADDSNEAENDESDDENESSANTDASPVEGQSAAENADDEDDDVWGVFA</sequence>
<name>R4TNZ2_9CAUD</name>
<proteinExistence type="predicted"/>
<feature type="compositionally biased region" description="Acidic residues" evidence="1">
    <location>
        <begin position="313"/>
        <end position="343"/>
    </location>
</feature>
<feature type="region of interest" description="Disordered" evidence="1">
    <location>
        <begin position="274"/>
        <end position="295"/>
    </location>
</feature>
<accession>R4TNZ2</accession>
<feature type="compositionally biased region" description="Acidic residues" evidence="1">
    <location>
        <begin position="361"/>
        <end position="374"/>
    </location>
</feature>
<dbReference type="OrthoDB" id="33480at10239"/>
<dbReference type="GeneID" id="16193503"/>
<dbReference type="RefSeq" id="YP_008059638.1">
    <property type="nucleotide sequence ID" value="NC_021330.1"/>
</dbReference>